<dbReference type="PANTHER" id="PTHR10954:SF23">
    <property type="entry name" value="RIBONUCLEASE"/>
    <property type="match status" value="1"/>
</dbReference>
<evidence type="ECO:0000256" key="5">
    <source>
        <dbReference type="ARBA" id="ARBA00012180"/>
    </source>
</evidence>
<dbReference type="Pfam" id="PF01351">
    <property type="entry name" value="RNase_HII"/>
    <property type="match status" value="1"/>
</dbReference>
<proteinExistence type="inferred from homology"/>
<sequence length="203" mass="22239">MLVGVDEAGRGPLAGPVVAAAVAICLSDDALVEEFMKLGVRDSKFILPKKREQLYGILTAHTAVSWGVASVDEKAIDRINILQASLLAMKYAVDAMMKKQSVPQQPYLYIDGRDIIPDMSVDQKAVIGGDAIVFSIAAASIIAKVTRDRMMGVYAKEYPQYQFEQHKGYGTKLHYAAMREHGPCPIHRKSFLKSVIDKGAKGR</sequence>
<keyword evidence="10 13" id="KW-0255">Endonuclease</keyword>
<dbReference type="HAMAP" id="MF_00052_B">
    <property type="entry name" value="RNase_HII_B"/>
    <property type="match status" value="1"/>
</dbReference>
<keyword evidence="9 13" id="KW-0479">Metal-binding</keyword>
<reference evidence="17 18" key="1">
    <citation type="journal article" date="2016" name="Nat. Commun.">
        <title>Thousands of microbial genomes shed light on interconnected biogeochemical processes in an aquifer system.</title>
        <authorList>
            <person name="Anantharaman K."/>
            <person name="Brown C.T."/>
            <person name="Hug L.A."/>
            <person name="Sharon I."/>
            <person name="Castelle C.J."/>
            <person name="Probst A.J."/>
            <person name="Thomas B.C."/>
            <person name="Singh A."/>
            <person name="Wilkins M.J."/>
            <person name="Karaoz U."/>
            <person name="Brodie E.L."/>
            <person name="Williams K.H."/>
            <person name="Hubbard S.S."/>
            <person name="Banfield J.F."/>
        </authorList>
    </citation>
    <scope>NUCLEOTIDE SEQUENCE [LARGE SCALE GENOMIC DNA]</scope>
</reference>
<evidence type="ECO:0000313" key="17">
    <source>
        <dbReference type="EMBL" id="OGD24340.1"/>
    </source>
</evidence>
<dbReference type="GO" id="GO:0030145">
    <property type="term" value="F:manganese ion binding"/>
    <property type="evidence" value="ECO:0007669"/>
    <property type="project" value="UniProtKB-UniRule"/>
</dbReference>
<dbReference type="InterPro" id="IPR001352">
    <property type="entry name" value="RNase_HII/HIII"/>
</dbReference>
<dbReference type="GO" id="GO:0032299">
    <property type="term" value="C:ribonuclease H2 complex"/>
    <property type="evidence" value="ECO:0007669"/>
    <property type="project" value="TreeGrafter"/>
</dbReference>
<comment type="subcellular location">
    <subcellularLocation>
        <location evidence="3 13">Cytoplasm</location>
    </subcellularLocation>
</comment>
<evidence type="ECO:0000313" key="18">
    <source>
        <dbReference type="Proteomes" id="UP000176639"/>
    </source>
</evidence>
<dbReference type="InterPro" id="IPR022898">
    <property type="entry name" value="RNase_HII"/>
</dbReference>
<feature type="binding site" evidence="13 14">
    <location>
        <position position="7"/>
    </location>
    <ligand>
        <name>a divalent metal cation</name>
        <dbReference type="ChEBI" id="CHEBI:60240"/>
    </ligand>
</feature>
<evidence type="ECO:0000256" key="7">
    <source>
        <dbReference type="ARBA" id="ARBA00022490"/>
    </source>
</evidence>
<dbReference type="NCBIfam" id="NF000595">
    <property type="entry name" value="PRK00015.1-3"/>
    <property type="match status" value="1"/>
</dbReference>
<feature type="domain" description="RNase H type-2" evidence="16">
    <location>
        <begin position="1"/>
        <end position="203"/>
    </location>
</feature>
<name>A0A1F5B153_9BACT</name>
<feature type="binding site" evidence="13 14">
    <location>
        <position position="111"/>
    </location>
    <ligand>
        <name>a divalent metal cation</name>
        <dbReference type="ChEBI" id="CHEBI:60240"/>
    </ligand>
</feature>
<evidence type="ECO:0000256" key="1">
    <source>
        <dbReference type="ARBA" id="ARBA00000077"/>
    </source>
</evidence>
<evidence type="ECO:0000256" key="10">
    <source>
        <dbReference type="ARBA" id="ARBA00022759"/>
    </source>
</evidence>
<dbReference type="AlphaFoldDB" id="A0A1F5B153"/>
<dbReference type="Gene3D" id="3.30.420.10">
    <property type="entry name" value="Ribonuclease H-like superfamily/Ribonuclease H"/>
    <property type="match status" value="1"/>
</dbReference>
<dbReference type="GO" id="GO:0006298">
    <property type="term" value="P:mismatch repair"/>
    <property type="evidence" value="ECO:0007669"/>
    <property type="project" value="TreeGrafter"/>
</dbReference>
<evidence type="ECO:0000256" key="8">
    <source>
        <dbReference type="ARBA" id="ARBA00022722"/>
    </source>
</evidence>
<keyword evidence="8 13" id="KW-0540">Nuclease</keyword>
<protein>
    <recommendedName>
        <fullName evidence="6 13">Ribonuclease HII</fullName>
        <shortName evidence="13">RNase HII</shortName>
        <ecNumber evidence="5 13">3.1.26.4</ecNumber>
    </recommendedName>
</protein>
<dbReference type="SUPFAM" id="SSF53098">
    <property type="entry name" value="Ribonuclease H-like"/>
    <property type="match status" value="1"/>
</dbReference>
<evidence type="ECO:0000259" key="16">
    <source>
        <dbReference type="PROSITE" id="PS51975"/>
    </source>
</evidence>
<dbReference type="InterPro" id="IPR024567">
    <property type="entry name" value="RNase_HII/HIII_dom"/>
</dbReference>
<dbReference type="PANTHER" id="PTHR10954">
    <property type="entry name" value="RIBONUCLEASE H2 SUBUNIT A"/>
    <property type="match status" value="1"/>
</dbReference>
<keyword evidence="11 13" id="KW-0378">Hydrolase</keyword>
<comment type="catalytic activity">
    <reaction evidence="1 13 14 15">
        <text>Endonucleolytic cleavage to 5'-phosphomonoester.</text>
        <dbReference type="EC" id="3.1.26.4"/>
    </reaction>
</comment>
<evidence type="ECO:0000256" key="11">
    <source>
        <dbReference type="ARBA" id="ARBA00022801"/>
    </source>
</evidence>
<dbReference type="GO" id="GO:0005737">
    <property type="term" value="C:cytoplasm"/>
    <property type="evidence" value="ECO:0007669"/>
    <property type="project" value="UniProtKB-SubCell"/>
</dbReference>
<dbReference type="InterPro" id="IPR036397">
    <property type="entry name" value="RNaseH_sf"/>
</dbReference>
<comment type="function">
    <text evidence="2 13 15">Endonuclease that specifically degrades the RNA of RNA-DNA hybrids.</text>
</comment>
<evidence type="ECO:0000256" key="12">
    <source>
        <dbReference type="ARBA" id="ARBA00023211"/>
    </source>
</evidence>
<feature type="binding site" evidence="13 14">
    <location>
        <position position="6"/>
    </location>
    <ligand>
        <name>a divalent metal cation</name>
        <dbReference type="ChEBI" id="CHEBI:60240"/>
    </ligand>
</feature>
<comment type="caution">
    <text evidence="17">The sequence shown here is derived from an EMBL/GenBank/DDBJ whole genome shotgun (WGS) entry which is preliminary data.</text>
</comment>
<evidence type="ECO:0000256" key="3">
    <source>
        <dbReference type="ARBA" id="ARBA00004496"/>
    </source>
</evidence>
<dbReference type="EC" id="3.1.26.4" evidence="5 13"/>
<gene>
    <name evidence="13" type="primary">rnhB</name>
    <name evidence="17" type="ORF">A2Z10_01700</name>
</gene>
<comment type="cofactor">
    <cofactor evidence="13 14">
        <name>Mn(2+)</name>
        <dbReference type="ChEBI" id="CHEBI:29035"/>
    </cofactor>
    <cofactor evidence="13 14">
        <name>Mg(2+)</name>
        <dbReference type="ChEBI" id="CHEBI:18420"/>
    </cofactor>
    <text evidence="13 14">Manganese or magnesium. Binds 1 divalent metal ion per monomer in the absence of substrate. May bind a second metal ion after substrate binding.</text>
</comment>
<evidence type="ECO:0000256" key="15">
    <source>
        <dbReference type="RuleBase" id="RU003515"/>
    </source>
</evidence>
<comment type="similarity">
    <text evidence="4">Belongs to the RNase HII family. RnhC subfamily.</text>
</comment>
<evidence type="ECO:0000256" key="2">
    <source>
        <dbReference type="ARBA" id="ARBA00004065"/>
    </source>
</evidence>
<dbReference type="CDD" id="cd07182">
    <property type="entry name" value="RNase_HII_bacteria_HII_like"/>
    <property type="match status" value="1"/>
</dbReference>
<dbReference type="GO" id="GO:0003723">
    <property type="term" value="F:RNA binding"/>
    <property type="evidence" value="ECO:0007669"/>
    <property type="project" value="UniProtKB-UniRule"/>
</dbReference>
<dbReference type="InterPro" id="IPR012337">
    <property type="entry name" value="RNaseH-like_sf"/>
</dbReference>
<evidence type="ECO:0000256" key="9">
    <source>
        <dbReference type="ARBA" id="ARBA00022723"/>
    </source>
</evidence>
<dbReference type="Proteomes" id="UP000176639">
    <property type="component" value="Unassembled WGS sequence"/>
</dbReference>
<keyword evidence="7 13" id="KW-0963">Cytoplasm</keyword>
<evidence type="ECO:0000256" key="14">
    <source>
        <dbReference type="PROSITE-ProRule" id="PRU01319"/>
    </source>
</evidence>
<dbReference type="GO" id="GO:0004523">
    <property type="term" value="F:RNA-DNA hybrid ribonuclease activity"/>
    <property type="evidence" value="ECO:0007669"/>
    <property type="project" value="UniProtKB-UniRule"/>
</dbReference>
<organism evidence="17 18">
    <name type="scientific">Candidatus Azambacteria bacterium RBG_16_47_10</name>
    <dbReference type="NCBI Taxonomy" id="1797292"/>
    <lineage>
        <taxon>Bacteria</taxon>
        <taxon>Candidatus Azamiibacteriota</taxon>
    </lineage>
</organism>
<dbReference type="PROSITE" id="PS51975">
    <property type="entry name" value="RNASE_H_2"/>
    <property type="match status" value="1"/>
</dbReference>
<evidence type="ECO:0000256" key="6">
    <source>
        <dbReference type="ARBA" id="ARBA00019179"/>
    </source>
</evidence>
<accession>A0A1F5B153</accession>
<evidence type="ECO:0000256" key="13">
    <source>
        <dbReference type="HAMAP-Rule" id="MF_00052"/>
    </source>
</evidence>
<dbReference type="EMBL" id="MEYI01000005">
    <property type="protein sequence ID" value="OGD24340.1"/>
    <property type="molecule type" value="Genomic_DNA"/>
</dbReference>
<dbReference type="GO" id="GO:0043137">
    <property type="term" value="P:DNA replication, removal of RNA primer"/>
    <property type="evidence" value="ECO:0007669"/>
    <property type="project" value="TreeGrafter"/>
</dbReference>
<evidence type="ECO:0000256" key="4">
    <source>
        <dbReference type="ARBA" id="ARBA00008378"/>
    </source>
</evidence>
<keyword evidence="12 13" id="KW-0464">Manganese</keyword>